<protein>
    <submittedName>
        <fullName evidence="3">Uncharacterized protein</fullName>
    </submittedName>
</protein>
<dbReference type="EMBL" id="CAXAMN010006780">
    <property type="protein sequence ID" value="CAK9019136.1"/>
    <property type="molecule type" value="Genomic_DNA"/>
</dbReference>
<proteinExistence type="predicted"/>
<gene>
    <name evidence="3" type="ORF">CCMP2556_LOCUS13547</name>
</gene>
<keyword evidence="4" id="KW-1185">Reference proteome</keyword>
<evidence type="ECO:0000256" key="1">
    <source>
        <dbReference type="SAM" id="MobiDB-lite"/>
    </source>
</evidence>
<feature type="transmembrane region" description="Helical" evidence="2">
    <location>
        <begin position="260"/>
        <end position="283"/>
    </location>
</feature>
<keyword evidence="2" id="KW-1133">Transmembrane helix</keyword>
<dbReference type="Proteomes" id="UP001642484">
    <property type="component" value="Unassembled WGS sequence"/>
</dbReference>
<organism evidence="3 4">
    <name type="scientific">Durusdinium trenchii</name>
    <dbReference type="NCBI Taxonomy" id="1381693"/>
    <lineage>
        <taxon>Eukaryota</taxon>
        <taxon>Sar</taxon>
        <taxon>Alveolata</taxon>
        <taxon>Dinophyceae</taxon>
        <taxon>Suessiales</taxon>
        <taxon>Symbiodiniaceae</taxon>
        <taxon>Durusdinium</taxon>
    </lineage>
</organism>
<evidence type="ECO:0000313" key="3">
    <source>
        <dbReference type="EMBL" id="CAK9019136.1"/>
    </source>
</evidence>
<feature type="transmembrane region" description="Helical" evidence="2">
    <location>
        <begin position="289"/>
        <end position="315"/>
    </location>
</feature>
<reference evidence="3 4" key="1">
    <citation type="submission" date="2024-02" db="EMBL/GenBank/DDBJ databases">
        <authorList>
            <person name="Chen Y."/>
            <person name="Shah S."/>
            <person name="Dougan E. K."/>
            <person name="Thang M."/>
            <person name="Chan C."/>
        </authorList>
    </citation>
    <scope>NUCLEOTIDE SEQUENCE [LARGE SCALE GENOMIC DNA]</scope>
</reference>
<feature type="region of interest" description="Disordered" evidence="1">
    <location>
        <begin position="1"/>
        <end position="20"/>
    </location>
</feature>
<feature type="transmembrane region" description="Helical" evidence="2">
    <location>
        <begin position="203"/>
        <end position="222"/>
    </location>
</feature>
<evidence type="ECO:0000256" key="2">
    <source>
        <dbReference type="SAM" id="Phobius"/>
    </source>
</evidence>
<evidence type="ECO:0000313" key="4">
    <source>
        <dbReference type="Proteomes" id="UP001642484"/>
    </source>
</evidence>
<feature type="transmembrane region" description="Helical" evidence="2">
    <location>
        <begin position="234"/>
        <end position="253"/>
    </location>
</feature>
<accession>A0ABP0JXD4</accession>
<comment type="caution">
    <text evidence="3">The sequence shown here is derived from an EMBL/GenBank/DDBJ whole genome shotgun (WGS) entry which is preliminary data.</text>
</comment>
<keyword evidence="2" id="KW-0472">Membrane</keyword>
<sequence>MFVNFPEPPVRRGTSGEGDGEAPHLLTAETFCAIHRALRVAGTLLVHSDNVTYLRELALSLSGLGFENVDVSHSGPVLCGQDKLGSSIHVWRGKPGRSAGVVDPEASSYFDRLWSHGRFTKRYFILVKKEKNQTLESAVRGPRRAVRSSVSNGSASRVVAWWFSQPSDDQHARPMLVPRLNTEPNAMNELDAATSRLLMKKTWCHGQIIAAFQGVLYGLWGFGDAALSKPCRMLLMSSLILLPTWSGMSWWAMHGRRACHAWIILGFGLALLPFYGIVLGIALEDGSNPYQLALVILTSLQCIETAGYLLVVACLKECLVQDDREAQDQYQLL</sequence>
<name>A0ABP0JXD4_9DINO</name>
<keyword evidence="2" id="KW-0812">Transmembrane</keyword>